<feature type="non-terminal residue" evidence="5">
    <location>
        <position position="230"/>
    </location>
</feature>
<comment type="subcellular location">
    <subcellularLocation>
        <location evidence="1">Mitochondrion</location>
    </subcellularLocation>
</comment>
<evidence type="ECO:0000259" key="4">
    <source>
        <dbReference type="Pfam" id="PF01571"/>
    </source>
</evidence>
<feature type="domain" description="GCVT N-terminal" evidence="4">
    <location>
        <begin position="11"/>
        <end position="100"/>
    </location>
</feature>
<dbReference type="GO" id="GO:0005739">
    <property type="term" value="C:mitochondrion"/>
    <property type="evidence" value="ECO:0007669"/>
    <property type="project" value="UniProtKB-SubCell"/>
</dbReference>
<evidence type="ECO:0000313" key="5">
    <source>
        <dbReference type="EMBL" id="SVA26275.1"/>
    </source>
</evidence>
<dbReference type="Gene3D" id="3.30.1360.120">
    <property type="entry name" value="Probable tRNA modification gtpase trme, domain 1"/>
    <property type="match status" value="1"/>
</dbReference>
<dbReference type="PANTHER" id="PTHR22602:SF0">
    <property type="entry name" value="TRANSFERASE CAF17, MITOCHONDRIAL-RELATED"/>
    <property type="match status" value="1"/>
</dbReference>
<reference evidence="5" key="1">
    <citation type="submission" date="2018-05" db="EMBL/GenBank/DDBJ databases">
        <authorList>
            <person name="Lanie J.A."/>
            <person name="Ng W.-L."/>
            <person name="Kazmierczak K.M."/>
            <person name="Andrzejewski T.M."/>
            <person name="Davidsen T.M."/>
            <person name="Wayne K.J."/>
            <person name="Tettelin H."/>
            <person name="Glass J.I."/>
            <person name="Rusch D."/>
            <person name="Podicherti R."/>
            <person name="Tsui H.-C.T."/>
            <person name="Winkler M.E."/>
        </authorList>
    </citation>
    <scope>NUCLEOTIDE SEQUENCE</scope>
</reference>
<dbReference type="AlphaFoldDB" id="A0A381UDI6"/>
<dbReference type="InterPro" id="IPR045179">
    <property type="entry name" value="YgfZ/GcvT"/>
</dbReference>
<gene>
    <name evidence="5" type="ORF">METZ01_LOCUS79129</name>
</gene>
<name>A0A381UDI6_9ZZZZ</name>
<keyword evidence="2" id="KW-0809">Transit peptide</keyword>
<evidence type="ECO:0000256" key="1">
    <source>
        <dbReference type="ARBA" id="ARBA00004173"/>
    </source>
</evidence>
<dbReference type="Pfam" id="PF01571">
    <property type="entry name" value="GCV_T"/>
    <property type="match status" value="1"/>
</dbReference>
<evidence type="ECO:0000256" key="3">
    <source>
        <dbReference type="ARBA" id="ARBA00023128"/>
    </source>
</evidence>
<organism evidence="5">
    <name type="scientific">marine metagenome</name>
    <dbReference type="NCBI Taxonomy" id="408172"/>
    <lineage>
        <taxon>unclassified sequences</taxon>
        <taxon>metagenomes</taxon>
        <taxon>ecological metagenomes</taxon>
    </lineage>
</organism>
<dbReference type="PANTHER" id="PTHR22602">
    <property type="entry name" value="TRANSFERASE CAF17, MITOCHONDRIAL-RELATED"/>
    <property type="match status" value="1"/>
</dbReference>
<dbReference type="NCBIfam" id="TIGR03317">
    <property type="entry name" value="ygfZ_signature"/>
    <property type="match status" value="1"/>
</dbReference>
<dbReference type="GO" id="GO:0016226">
    <property type="term" value="P:iron-sulfur cluster assembly"/>
    <property type="evidence" value="ECO:0007669"/>
    <property type="project" value="TreeGrafter"/>
</dbReference>
<dbReference type="InterPro" id="IPR017703">
    <property type="entry name" value="YgfZ/GCV_T_CS"/>
</dbReference>
<sequence>MGLIKQTTKLDHLGIIELQGNDSVEFLQGQMTQDIYSIHDSKATLTSILNPQGRIISTALVFKWGELLLLVVSCEVRDELIAWLSRFILRSDVKITKSEDCIFGLNQKNAIKLCNVLNVKAKDTSFESDELCLKTIEADNERAFLVSKSENFLDNLSVSTLATKDWKMADINAGIPIIYKENIEKFIPQMVNLDLINGISFSKGCYTGQEIVARVQHKGKVKQRMFHITG</sequence>
<dbReference type="InterPro" id="IPR006222">
    <property type="entry name" value="GCVT_N"/>
</dbReference>
<keyword evidence="3" id="KW-0496">Mitochondrion</keyword>
<dbReference type="SUPFAM" id="SSF103025">
    <property type="entry name" value="Folate-binding domain"/>
    <property type="match status" value="1"/>
</dbReference>
<accession>A0A381UDI6</accession>
<evidence type="ECO:0000256" key="2">
    <source>
        <dbReference type="ARBA" id="ARBA00022946"/>
    </source>
</evidence>
<dbReference type="InterPro" id="IPR027266">
    <property type="entry name" value="TrmE/GcvT-like"/>
</dbReference>
<dbReference type="EMBL" id="UINC01006229">
    <property type="protein sequence ID" value="SVA26275.1"/>
    <property type="molecule type" value="Genomic_DNA"/>
</dbReference>
<protein>
    <recommendedName>
        <fullName evidence="4">GCVT N-terminal domain-containing protein</fullName>
    </recommendedName>
</protein>
<proteinExistence type="predicted"/>